<dbReference type="AlphaFoldDB" id="A0A3A8MUX5"/>
<dbReference type="RefSeq" id="WP_120629260.1">
    <property type="nucleotide sequence ID" value="NZ_RAWG01000309.1"/>
</dbReference>
<dbReference type="Pfam" id="PF00899">
    <property type="entry name" value="ThiF"/>
    <property type="match status" value="1"/>
</dbReference>
<dbReference type="EMBL" id="RAWG01000309">
    <property type="protein sequence ID" value="RKH36067.1"/>
    <property type="molecule type" value="Genomic_DNA"/>
</dbReference>
<evidence type="ECO:0000313" key="2">
    <source>
        <dbReference type="EMBL" id="RKH36067.1"/>
    </source>
</evidence>
<dbReference type="CDD" id="cd00755">
    <property type="entry name" value="YgdL_like"/>
    <property type="match status" value="1"/>
</dbReference>
<dbReference type="InterPro" id="IPR000594">
    <property type="entry name" value="ThiF_NAD_FAD-bd"/>
</dbReference>
<gene>
    <name evidence="2" type="ORF">D7X12_33350</name>
</gene>
<name>A0A3A8MUX5_9BACT</name>
<dbReference type="PANTHER" id="PTHR43267">
    <property type="entry name" value="TRNA THREONYLCARBAMOYLADENOSINE DEHYDRATASE"/>
    <property type="match status" value="1"/>
</dbReference>
<dbReference type="OrthoDB" id="9804150at2"/>
<organism evidence="2 3">
    <name type="scientific">Corallococcus sicarius</name>
    <dbReference type="NCBI Taxonomy" id="2316726"/>
    <lineage>
        <taxon>Bacteria</taxon>
        <taxon>Pseudomonadati</taxon>
        <taxon>Myxococcota</taxon>
        <taxon>Myxococcia</taxon>
        <taxon>Myxococcales</taxon>
        <taxon>Cystobacterineae</taxon>
        <taxon>Myxococcaceae</taxon>
        <taxon>Corallococcus</taxon>
    </lineage>
</organism>
<feature type="domain" description="THIF-type NAD/FAD binding fold" evidence="1">
    <location>
        <begin position="46"/>
        <end position="196"/>
    </location>
</feature>
<dbReference type="InterPro" id="IPR045886">
    <property type="entry name" value="ThiF/MoeB/HesA"/>
</dbReference>
<dbReference type="Proteomes" id="UP000273405">
    <property type="component" value="Unassembled WGS sequence"/>
</dbReference>
<reference evidence="3" key="1">
    <citation type="submission" date="2018-09" db="EMBL/GenBank/DDBJ databases">
        <authorList>
            <person name="Livingstone P.G."/>
            <person name="Whitworth D.E."/>
        </authorList>
    </citation>
    <scope>NUCLEOTIDE SEQUENCE [LARGE SCALE GENOMIC DNA]</scope>
    <source>
        <strain evidence="3">CA040B</strain>
    </source>
</reference>
<keyword evidence="3" id="KW-1185">Reference proteome</keyword>
<dbReference type="SUPFAM" id="SSF69572">
    <property type="entry name" value="Activating enzymes of the ubiquitin-like proteins"/>
    <property type="match status" value="1"/>
</dbReference>
<dbReference type="GO" id="GO:0061504">
    <property type="term" value="P:cyclic threonylcarbamoyladenosine biosynthetic process"/>
    <property type="evidence" value="ECO:0007669"/>
    <property type="project" value="TreeGrafter"/>
</dbReference>
<evidence type="ECO:0000313" key="3">
    <source>
        <dbReference type="Proteomes" id="UP000273405"/>
    </source>
</evidence>
<proteinExistence type="predicted"/>
<dbReference type="GO" id="GO:0008641">
    <property type="term" value="F:ubiquitin-like modifier activating enzyme activity"/>
    <property type="evidence" value="ECO:0007669"/>
    <property type="project" value="InterPro"/>
</dbReference>
<protein>
    <submittedName>
        <fullName evidence="2">tRNA threonylcarbamoyladenosine dehydratase</fullName>
    </submittedName>
</protein>
<evidence type="ECO:0000259" key="1">
    <source>
        <dbReference type="Pfam" id="PF00899"/>
    </source>
</evidence>
<comment type="caution">
    <text evidence="2">The sequence shown here is derived from an EMBL/GenBank/DDBJ whole genome shotgun (WGS) entry which is preliminary data.</text>
</comment>
<dbReference type="PANTHER" id="PTHR43267:SF1">
    <property type="entry name" value="TRNA THREONYLCARBAMOYLADENOSINE DEHYDRATASE"/>
    <property type="match status" value="1"/>
</dbReference>
<sequence>MNPQPVPSPAAEPEVPATAPAAPNAVVEPAEASLAKPFKLSRRFDRTARLLGDHAMERLANSHVVVFGLGGVGSFTAEGLVRSGVGRLTLVDHDDVCVTNTNRQLHATVKAVGKSKAELMAQRCQEINPQAKVEALREFYREELAETLLPAGRYDFVVDAIDNVKAKLHLLHRCVTLGVPVVSSMGAAGRLDPTAIRVEDLCETHMDPFAKDIRKLLKRKYGVETERHTGITAVYSIETRRQPVPLNYDDATDGFLCVCPQDNEFHTCDHRTQIDGSVAFVTSAFGMNAAGVVVRRLAATR</sequence>
<dbReference type="InterPro" id="IPR035985">
    <property type="entry name" value="Ubiquitin-activating_enz"/>
</dbReference>
<dbReference type="Gene3D" id="3.40.50.720">
    <property type="entry name" value="NAD(P)-binding Rossmann-like Domain"/>
    <property type="match status" value="1"/>
</dbReference>
<accession>A0A3A8MUX5</accession>
<dbReference type="GO" id="GO:0061503">
    <property type="term" value="F:tRNA threonylcarbamoyladenosine dehydratase"/>
    <property type="evidence" value="ECO:0007669"/>
    <property type="project" value="TreeGrafter"/>
</dbReference>